<evidence type="ECO:0000256" key="10">
    <source>
        <dbReference type="ARBA" id="ARBA00023228"/>
    </source>
</evidence>
<comment type="subcellular location">
    <subcellularLocation>
        <location evidence="2">Late endosome membrane</location>
        <topology evidence="2">Peripheral membrane protein</topology>
        <orientation evidence="2">Cytoplasmic side</orientation>
    </subcellularLocation>
    <subcellularLocation>
        <location evidence="1">Lysosome</location>
    </subcellularLocation>
</comment>
<feature type="repeat" description="CHCR" evidence="13">
    <location>
        <begin position="689"/>
        <end position="857"/>
    </location>
</feature>
<accession>A0ABQ8JEM8</accession>
<evidence type="ECO:0000256" key="4">
    <source>
        <dbReference type="ARBA" id="ARBA00022448"/>
    </source>
</evidence>
<protein>
    <recommendedName>
        <fullName evidence="11">Vacuolar protein sorting-associated protein 11 homolog</fullName>
    </recommendedName>
</protein>
<gene>
    <name evidence="16" type="primary">VPS11</name>
    <name evidence="16" type="ORF">DERP_001484</name>
</gene>
<dbReference type="PIRSF" id="PIRSF007860">
    <property type="entry name" value="VPS11"/>
    <property type="match status" value="1"/>
</dbReference>
<evidence type="ECO:0000256" key="13">
    <source>
        <dbReference type="PROSITE-ProRule" id="PRU01006"/>
    </source>
</evidence>
<dbReference type="PROSITE" id="PS50236">
    <property type="entry name" value="CHCR"/>
    <property type="match status" value="2"/>
</dbReference>
<dbReference type="InterPro" id="IPR016528">
    <property type="entry name" value="VPS11"/>
</dbReference>
<evidence type="ECO:0000259" key="15">
    <source>
        <dbReference type="PROSITE" id="PS50089"/>
    </source>
</evidence>
<dbReference type="SUPFAM" id="SSF57850">
    <property type="entry name" value="RING/U-box"/>
    <property type="match status" value="1"/>
</dbReference>
<evidence type="ECO:0000256" key="12">
    <source>
        <dbReference type="PROSITE-ProRule" id="PRU00175"/>
    </source>
</evidence>
<dbReference type="InterPro" id="IPR000547">
    <property type="entry name" value="Clathrin_H-chain/VPS_repeat"/>
</dbReference>
<dbReference type="EMBL" id="NJHN03000047">
    <property type="protein sequence ID" value="KAH9421043.1"/>
    <property type="molecule type" value="Genomic_DNA"/>
</dbReference>
<organism evidence="16 17">
    <name type="scientific">Dermatophagoides pteronyssinus</name>
    <name type="common">European house dust mite</name>
    <dbReference type="NCBI Taxonomy" id="6956"/>
    <lineage>
        <taxon>Eukaryota</taxon>
        <taxon>Metazoa</taxon>
        <taxon>Ecdysozoa</taxon>
        <taxon>Arthropoda</taxon>
        <taxon>Chelicerata</taxon>
        <taxon>Arachnida</taxon>
        <taxon>Acari</taxon>
        <taxon>Acariformes</taxon>
        <taxon>Sarcoptiformes</taxon>
        <taxon>Astigmata</taxon>
        <taxon>Psoroptidia</taxon>
        <taxon>Analgoidea</taxon>
        <taxon>Pyroglyphidae</taxon>
        <taxon>Dermatophagoidinae</taxon>
        <taxon>Dermatophagoides</taxon>
    </lineage>
</organism>
<dbReference type="PROSITE" id="PS50089">
    <property type="entry name" value="ZF_RING_2"/>
    <property type="match status" value="1"/>
</dbReference>
<evidence type="ECO:0000256" key="6">
    <source>
        <dbReference type="ARBA" id="ARBA00022771"/>
    </source>
</evidence>
<evidence type="ECO:0000256" key="5">
    <source>
        <dbReference type="ARBA" id="ARBA00022723"/>
    </source>
</evidence>
<dbReference type="Pfam" id="PF23341">
    <property type="entry name" value="PEP5_VPS11_N"/>
    <property type="match status" value="1"/>
</dbReference>
<keyword evidence="14" id="KW-0175">Coiled coil</keyword>
<keyword evidence="6 12" id="KW-0863">Zinc-finger</keyword>
<dbReference type="InterPro" id="IPR057307">
    <property type="entry name" value="PEP5_VPS11_N"/>
</dbReference>
<comment type="similarity">
    <text evidence="3 11">Belongs to the VPS11 family.</text>
</comment>
<comment type="caution">
    <text evidence="16">The sequence shown here is derived from an EMBL/GenBank/DDBJ whole genome shotgun (WGS) entry which is preliminary data.</text>
</comment>
<evidence type="ECO:0000256" key="3">
    <source>
        <dbReference type="ARBA" id="ARBA00007070"/>
    </source>
</evidence>
<keyword evidence="5" id="KW-0479">Metal-binding</keyword>
<reference evidence="16 17" key="2">
    <citation type="journal article" date="2022" name="Mol. Biol. Evol.">
        <title>Comparative Genomics Reveals Insights into the Divergent Evolution of Astigmatic Mites and Household Pest Adaptations.</title>
        <authorList>
            <person name="Xiong Q."/>
            <person name="Wan A.T."/>
            <person name="Liu X."/>
            <person name="Fung C.S."/>
            <person name="Xiao X."/>
            <person name="Malainual N."/>
            <person name="Hou J."/>
            <person name="Wang L."/>
            <person name="Wang M."/>
            <person name="Yang K.Y."/>
            <person name="Cui Y."/>
            <person name="Leung E.L."/>
            <person name="Nong W."/>
            <person name="Shin S.K."/>
            <person name="Au S.W."/>
            <person name="Jeong K.Y."/>
            <person name="Chew F.T."/>
            <person name="Hui J.H."/>
            <person name="Leung T.F."/>
            <person name="Tungtrongchitr A."/>
            <person name="Zhong N."/>
            <person name="Liu Z."/>
            <person name="Tsui S.K."/>
        </authorList>
    </citation>
    <scope>NUCLEOTIDE SEQUENCE [LARGE SCALE GENOMIC DNA]</scope>
    <source>
        <strain evidence="16">Derp</strain>
    </source>
</reference>
<keyword evidence="9 11" id="KW-0472">Membrane</keyword>
<name>A0ABQ8JEM8_DERPT</name>
<keyword evidence="17" id="KW-1185">Reference proteome</keyword>
<dbReference type="InterPro" id="IPR011990">
    <property type="entry name" value="TPR-like_helical_dom_sf"/>
</dbReference>
<evidence type="ECO:0000256" key="8">
    <source>
        <dbReference type="ARBA" id="ARBA00022927"/>
    </source>
</evidence>
<dbReference type="SUPFAM" id="SSF50978">
    <property type="entry name" value="WD40 repeat-like"/>
    <property type="match status" value="1"/>
</dbReference>
<dbReference type="Pfam" id="PF23356">
    <property type="entry name" value="TPR_PEP5_VPS11"/>
    <property type="match status" value="2"/>
</dbReference>
<dbReference type="Gene3D" id="1.25.40.10">
    <property type="entry name" value="Tetratricopeptide repeat domain"/>
    <property type="match status" value="2"/>
</dbReference>
<evidence type="ECO:0000256" key="11">
    <source>
        <dbReference type="PIRNR" id="PIRNR007860"/>
    </source>
</evidence>
<proteinExistence type="inferred from homology"/>
<keyword evidence="4" id="KW-0813">Transport</keyword>
<dbReference type="PANTHER" id="PTHR23323:SF24">
    <property type="entry name" value="VACUOLAR PROTEIN SORTING-ASSOCIATED PROTEIN 11 HOMOLOG"/>
    <property type="match status" value="1"/>
</dbReference>
<dbReference type="InterPro" id="IPR057308">
    <property type="entry name" value="CHCR_PEP5_VPS11"/>
</dbReference>
<keyword evidence="8" id="KW-0653">Protein transport</keyword>
<keyword evidence="7" id="KW-0862">Zinc</keyword>
<reference evidence="16 17" key="1">
    <citation type="journal article" date="2018" name="J. Allergy Clin. Immunol.">
        <title>High-quality assembly of Dermatophagoides pteronyssinus genome and transcriptome reveals a wide range of novel allergens.</title>
        <authorList>
            <person name="Liu X.Y."/>
            <person name="Yang K.Y."/>
            <person name="Wang M.Q."/>
            <person name="Kwok J.S."/>
            <person name="Zeng X."/>
            <person name="Yang Z."/>
            <person name="Xiao X.J."/>
            <person name="Lau C.P."/>
            <person name="Li Y."/>
            <person name="Huang Z.M."/>
            <person name="Ba J.G."/>
            <person name="Yim A.K."/>
            <person name="Ouyang C.Y."/>
            <person name="Ngai S.M."/>
            <person name="Chan T.F."/>
            <person name="Leung E.L."/>
            <person name="Liu L."/>
            <person name="Liu Z.G."/>
            <person name="Tsui S.K."/>
        </authorList>
    </citation>
    <scope>NUCLEOTIDE SEQUENCE [LARGE SCALE GENOMIC DNA]</scope>
    <source>
        <strain evidence="16">Derp</strain>
    </source>
</reference>
<evidence type="ECO:0000256" key="14">
    <source>
        <dbReference type="SAM" id="Coils"/>
    </source>
</evidence>
<evidence type="ECO:0000256" key="1">
    <source>
        <dbReference type="ARBA" id="ARBA00004371"/>
    </source>
</evidence>
<dbReference type="Proteomes" id="UP000887458">
    <property type="component" value="Unassembled WGS sequence"/>
</dbReference>
<keyword evidence="10" id="KW-0458">Lysosome</keyword>
<evidence type="ECO:0000313" key="16">
    <source>
        <dbReference type="EMBL" id="KAH9421043.1"/>
    </source>
</evidence>
<feature type="coiled-coil region" evidence="14">
    <location>
        <begin position="901"/>
        <end position="935"/>
    </location>
</feature>
<evidence type="ECO:0000256" key="7">
    <source>
        <dbReference type="ARBA" id="ARBA00022833"/>
    </source>
</evidence>
<evidence type="ECO:0000256" key="2">
    <source>
        <dbReference type="ARBA" id="ARBA00004492"/>
    </source>
</evidence>
<feature type="domain" description="RING-type" evidence="15">
    <location>
        <begin position="944"/>
        <end position="983"/>
    </location>
</feature>
<dbReference type="InterPro" id="IPR001841">
    <property type="entry name" value="Znf_RING"/>
</dbReference>
<sequence length="1047" mass="120936">MAFLQWRRFNFFEKEIFSESSDQLVELAKSCQITCSSSGQGYLVLGDNLGLVSFVTRQHSISSFTAYKIAVTHCASIKTTTTTGSSKVSLKSNFYLITIGTDNEDLIPILKIWAINESLILAAKTQSSNVEQATETGNNSANPLAQCIRTLKLCSHNSTISQLSALRVHSMVTTLDVLGDSMLAIGFNDGHCLLIKGELIRDRDRNLRIKLLDVSENDSVTNVAFATNLRNKPLKSVRGTSSSENIVRQFVTLFVATRKKIYSYNLTTTGRDKDLLEEKHLLDASLDVFGCEFGASCLKYDPKKLDSIQFIVGQKDAIYFYNTDDRGPCLAHEGQKLFLTWFRNYLVVITLNDHSNLLKLPKKNQKMNEQESTSANIGTSLMLSNPNPNLITIYEIEQKFIAYSCPIPAVSQLISEWGELYAITTDGRVVIFKECDIQTKLEILFKKNQFSLAIDLARTQTYSQDVLADMFKQYGDHLYQNGDFDGAINQYCQTLGYLEPSYVIRKFLDLQRIHNLTAYLQEIHKRDLATEDHTTLLINCYVKLKDESKLNEFLRSSDLVFDVEIAIRVLRQAGYYDNAIMLARKHRKYDSYFSILLEDKADSHTVLDSFTDMIREGEDNYSIVGRYLRKFGRMLMADEPDKSTELLKRLCLFYLKEFCLHQQRKNYKQKTNDSDSKSLDLLTNLIADNDEKQAEIEQNRPEKYLHIFLNNYSKMIEFLEYILNEWKKLQNPDSSTEVPIEISNTLLEMYMHSYKNEIQEDGLAENRDKIMSFLQDPDSNYDIKKAMILCQMSNFIPGVLFLYEKSRMYKQILSHFIQRKDSQSVMQTCQKYADQECPQLWVDSLQYFAEIFTLEQKDNIETILEKIELHQLLPPLMVVEILSKPGKVTLGVCREYLMQWIKTQQEQIDENERLIVEHREEYERTRKHIDDIQNKPKVFQATKCTACSHLLELPSVHFMCNHSFHLTCFESYITDNDQECPSCLQENRKILNEISMFDNVENVNDLFQKELLECRDDPFDVITRYCSQGLFNPFTIVTDDGIIKSNI</sequence>
<dbReference type="PANTHER" id="PTHR23323">
    <property type="entry name" value="VACUOLAR PROTEIN SORTING-ASSOCIATED PROTEIN"/>
    <property type="match status" value="1"/>
</dbReference>
<evidence type="ECO:0000313" key="17">
    <source>
        <dbReference type="Proteomes" id="UP000887458"/>
    </source>
</evidence>
<feature type="repeat" description="CHCR" evidence="13">
    <location>
        <begin position="491"/>
        <end position="663"/>
    </location>
</feature>
<dbReference type="CDD" id="cd16688">
    <property type="entry name" value="RING-H2_Vps11"/>
    <property type="match status" value="1"/>
</dbReference>
<evidence type="ECO:0000256" key="9">
    <source>
        <dbReference type="ARBA" id="ARBA00023136"/>
    </source>
</evidence>
<dbReference type="InterPro" id="IPR036322">
    <property type="entry name" value="WD40_repeat_dom_sf"/>
</dbReference>